<evidence type="ECO:0000256" key="1">
    <source>
        <dbReference type="ARBA" id="ARBA00023172"/>
    </source>
</evidence>
<name>A0A9X6KI06_BACTU</name>
<dbReference type="PROSITE" id="PS51898">
    <property type="entry name" value="TYR_RECOMBINASE"/>
    <property type="match status" value="1"/>
</dbReference>
<dbReference type="Gene3D" id="1.10.443.10">
    <property type="entry name" value="Intergrase catalytic core"/>
    <property type="match status" value="1"/>
</dbReference>
<feature type="domain" description="Tyr recombinase" evidence="2">
    <location>
        <begin position="9"/>
        <end position="186"/>
    </location>
</feature>
<reference evidence="3 4" key="1">
    <citation type="submission" date="2016-10" db="EMBL/GenBank/DDBJ databases">
        <title>Comparative genomics of Bacillus thuringiensis reveals a path to pathogens against multiple invertebrate hosts.</title>
        <authorList>
            <person name="Zheng J."/>
            <person name="Gao Q."/>
            <person name="Liu H."/>
            <person name="Peng D."/>
            <person name="Ruan L."/>
            <person name="Sun M."/>
        </authorList>
    </citation>
    <scope>NUCLEOTIDE SEQUENCE [LARGE SCALE GENOMIC DNA]</scope>
    <source>
        <strain evidence="3">I13</strain>
    </source>
</reference>
<dbReference type="PANTHER" id="PTHR30349">
    <property type="entry name" value="PHAGE INTEGRASE-RELATED"/>
    <property type="match status" value="1"/>
</dbReference>
<protein>
    <submittedName>
        <fullName evidence="3">Integrase</fullName>
    </submittedName>
</protein>
<organism evidence="3 4">
    <name type="scientific">Bacillus thuringiensis</name>
    <dbReference type="NCBI Taxonomy" id="1428"/>
    <lineage>
        <taxon>Bacteria</taxon>
        <taxon>Bacillati</taxon>
        <taxon>Bacillota</taxon>
        <taxon>Bacilli</taxon>
        <taxon>Bacillales</taxon>
        <taxon>Bacillaceae</taxon>
        <taxon>Bacillus</taxon>
        <taxon>Bacillus cereus group</taxon>
    </lineage>
</organism>
<dbReference type="InterPro" id="IPR050090">
    <property type="entry name" value="Tyrosine_recombinase_XerCD"/>
</dbReference>
<dbReference type="GO" id="GO:0006310">
    <property type="term" value="P:DNA recombination"/>
    <property type="evidence" value="ECO:0007669"/>
    <property type="project" value="UniProtKB-KW"/>
</dbReference>
<sequence>MSKKEHLIDVQPIRSKEQLQDMKWALKRHCTDRDYILFVIGINTGLRVSDLLNLETSMILELKKKRRKELKIREGKTKKERMVNITSIFEEVYLYAAGLESKWLFPSRKGDRPISKIQVYRQLQKAGDFAGVESIGTHTMRKTFGYWFYKQTKDVAMLQEILNHSAPKITLKYIGINKEEKDNVLDTFCL</sequence>
<dbReference type="PANTHER" id="PTHR30349:SF82">
    <property type="entry name" value="INTEGRASE_RECOMBINASE YOEC-RELATED"/>
    <property type="match status" value="1"/>
</dbReference>
<dbReference type="InterPro" id="IPR013762">
    <property type="entry name" value="Integrase-like_cat_sf"/>
</dbReference>
<evidence type="ECO:0000259" key="2">
    <source>
        <dbReference type="PROSITE" id="PS51898"/>
    </source>
</evidence>
<keyword evidence="1" id="KW-0233">DNA recombination</keyword>
<evidence type="ECO:0000313" key="3">
    <source>
        <dbReference type="EMBL" id="OUA13136.1"/>
    </source>
</evidence>
<accession>A0A9X6KI06</accession>
<dbReference type="InterPro" id="IPR011010">
    <property type="entry name" value="DNA_brk_join_enz"/>
</dbReference>
<proteinExistence type="predicted"/>
<dbReference type="SUPFAM" id="SSF56349">
    <property type="entry name" value="DNA breaking-rejoining enzymes"/>
    <property type="match status" value="1"/>
</dbReference>
<dbReference type="GO" id="GO:0003677">
    <property type="term" value="F:DNA binding"/>
    <property type="evidence" value="ECO:0007669"/>
    <property type="project" value="InterPro"/>
</dbReference>
<evidence type="ECO:0000313" key="4">
    <source>
        <dbReference type="Proteomes" id="UP000195077"/>
    </source>
</evidence>
<dbReference type="GO" id="GO:0015074">
    <property type="term" value="P:DNA integration"/>
    <property type="evidence" value="ECO:0007669"/>
    <property type="project" value="InterPro"/>
</dbReference>
<comment type="caution">
    <text evidence="3">The sequence shown here is derived from an EMBL/GenBank/DDBJ whole genome shotgun (WGS) entry which is preliminary data.</text>
</comment>
<dbReference type="InterPro" id="IPR002104">
    <property type="entry name" value="Integrase_catalytic"/>
</dbReference>
<dbReference type="Proteomes" id="UP000195077">
    <property type="component" value="Unassembled WGS sequence"/>
</dbReference>
<gene>
    <name evidence="3" type="ORF">BK775_37530</name>
</gene>
<dbReference type="AlphaFoldDB" id="A0A9X6KI06"/>
<dbReference type="Pfam" id="PF00589">
    <property type="entry name" value="Phage_integrase"/>
    <property type="match status" value="1"/>
</dbReference>
<dbReference type="EMBL" id="NFEN01000256">
    <property type="protein sequence ID" value="OUA13136.1"/>
    <property type="molecule type" value="Genomic_DNA"/>
</dbReference>
<dbReference type="RefSeq" id="WP_011279306.1">
    <property type="nucleotide sequence ID" value="NC_007203.1"/>
</dbReference>